<feature type="region of interest" description="Disordered" evidence="1">
    <location>
        <begin position="1"/>
        <end position="26"/>
    </location>
</feature>
<organism evidence="2 3">
    <name type="scientific">Pocillopora damicornis</name>
    <name type="common">Cauliflower coral</name>
    <name type="synonym">Millepora damicornis</name>
    <dbReference type="NCBI Taxonomy" id="46731"/>
    <lineage>
        <taxon>Eukaryota</taxon>
        <taxon>Metazoa</taxon>
        <taxon>Cnidaria</taxon>
        <taxon>Anthozoa</taxon>
        <taxon>Hexacorallia</taxon>
        <taxon>Scleractinia</taxon>
        <taxon>Astrocoeniina</taxon>
        <taxon>Pocilloporidae</taxon>
        <taxon>Pocillopora</taxon>
    </lineage>
</organism>
<dbReference type="AlphaFoldDB" id="A0A3M6UE53"/>
<keyword evidence="3" id="KW-1185">Reference proteome</keyword>
<dbReference type="Proteomes" id="UP000275408">
    <property type="component" value="Unassembled WGS sequence"/>
</dbReference>
<feature type="compositionally biased region" description="Polar residues" evidence="1">
    <location>
        <begin position="88"/>
        <end position="108"/>
    </location>
</feature>
<feature type="compositionally biased region" description="Basic and acidic residues" evidence="1">
    <location>
        <begin position="1"/>
        <end position="11"/>
    </location>
</feature>
<accession>A0A3M6UE53</accession>
<feature type="compositionally biased region" description="Basic residues" evidence="1">
    <location>
        <begin position="14"/>
        <end position="23"/>
    </location>
</feature>
<evidence type="ECO:0000313" key="2">
    <source>
        <dbReference type="EMBL" id="RMX51932.1"/>
    </source>
</evidence>
<feature type="compositionally biased region" description="Polar residues" evidence="1">
    <location>
        <begin position="62"/>
        <end position="73"/>
    </location>
</feature>
<proteinExistence type="predicted"/>
<evidence type="ECO:0000256" key="1">
    <source>
        <dbReference type="SAM" id="MobiDB-lite"/>
    </source>
</evidence>
<name>A0A3M6UE53_POCDA</name>
<sequence length="172" mass="19345">MQQNGRKEKQSSKQPKKVSHHLVKSSVPLVNNLAKHSRSMLNNRSLNFLYIPSEDKVELPMDSTSDENVNTRMCPNPIKYTDKPNTPPSDHNNLPKSSQKSTNHSPTIDANLEDKNKVENIFEAGSNADEKPSSSKSCQVRYLGSISSSRIAVTHFEPSELKVFECLCKEYL</sequence>
<comment type="caution">
    <text evidence="2">The sequence shown here is derived from an EMBL/GenBank/DDBJ whole genome shotgun (WGS) entry which is preliminary data.</text>
</comment>
<protein>
    <submittedName>
        <fullName evidence="2">Uncharacterized protein</fullName>
    </submittedName>
</protein>
<evidence type="ECO:0000313" key="3">
    <source>
        <dbReference type="Proteomes" id="UP000275408"/>
    </source>
</evidence>
<reference evidence="2 3" key="1">
    <citation type="journal article" date="2018" name="Sci. Rep.">
        <title>Comparative analysis of the Pocillopora damicornis genome highlights role of immune system in coral evolution.</title>
        <authorList>
            <person name="Cunning R."/>
            <person name="Bay R.A."/>
            <person name="Gillette P."/>
            <person name="Baker A.C."/>
            <person name="Traylor-Knowles N."/>
        </authorList>
    </citation>
    <scope>NUCLEOTIDE SEQUENCE [LARGE SCALE GENOMIC DNA]</scope>
    <source>
        <strain evidence="2">RSMAS</strain>
        <tissue evidence="2">Whole animal</tissue>
    </source>
</reference>
<gene>
    <name evidence="2" type="ORF">pdam_00004716</name>
</gene>
<dbReference type="EMBL" id="RCHS01001705">
    <property type="protein sequence ID" value="RMX51932.1"/>
    <property type="molecule type" value="Genomic_DNA"/>
</dbReference>
<feature type="region of interest" description="Disordered" evidence="1">
    <location>
        <begin position="59"/>
        <end position="113"/>
    </location>
</feature>